<dbReference type="InterPro" id="IPR043936">
    <property type="entry name" value="HOOK_N"/>
</dbReference>
<feature type="domain" description="Calponin-homology (CH)" evidence="16">
    <location>
        <begin position="2"/>
        <end position="118"/>
    </location>
</feature>
<reference evidence="18" key="2">
    <citation type="submission" date="2020-05" db="UniProtKB">
        <authorList>
            <consortium name="EnsemblMetazoa"/>
        </authorList>
    </citation>
    <scope>IDENTIFICATION</scope>
    <source>
        <strain evidence="18">Aabys</strain>
    </source>
</reference>
<keyword evidence="10" id="KW-0967">Endosome</keyword>
<dbReference type="CDD" id="cd22222">
    <property type="entry name" value="HkD_Hook"/>
    <property type="match status" value="1"/>
</dbReference>
<dbReference type="EMBL" id="KA648000">
    <property type="protein sequence ID" value="AFP62629.1"/>
    <property type="molecule type" value="mRNA"/>
</dbReference>
<dbReference type="OrthoDB" id="49395at2759"/>
<evidence type="ECO:0000313" key="18">
    <source>
        <dbReference type="EnsemblMetazoa" id="MDOA004318-PA"/>
    </source>
</evidence>
<evidence type="ECO:0000256" key="14">
    <source>
        <dbReference type="ARBA" id="ARBA00034103"/>
    </source>
</evidence>
<evidence type="ECO:0000256" key="2">
    <source>
        <dbReference type="ARBA" id="ARBA00004177"/>
    </source>
</evidence>
<dbReference type="GO" id="GO:0045202">
    <property type="term" value="C:synapse"/>
    <property type="evidence" value="ECO:0007669"/>
    <property type="project" value="UniProtKB-SubCell"/>
</dbReference>
<protein>
    <recommendedName>
        <fullName evidence="6">Protein hook</fullName>
    </recommendedName>
</protein>
<evidence type="ECO:0000256" key="7">
    <source>
        <dbReference type="ARBA" id="ARBA00022490"/>
    </source>
</evidence>
<keyword evidence="8" id="KW-0254">Endocytosis</keyword>
<dbReference type="PANTHER" id="PTHR18947">
    <property type="entry name" value="HOOK PROTEINS"/>
    <property type="match status" value="1"/>
</dbReference>
<evidence type="ECO:0000256" key="15">
    <source>
        <dbReference type="SAM" id="Coils"/>
    </source>
</evidence>
<dbReference type="Gene3D" id="1.10.418.10">
    <property type="entry name" value="Calponin-like domain"/>
    <property type="match status" value="1"/>
</dbReference>
<comment type="function">
    <text evidence="1">Involved in endocytic trafficking by stabilizing organelles of the endocytic pathway. Probably acts as a cytoskeletal linker protein required to tether endosome vesicles to the cytoskeleton. Involved in modulation of endocytosis at stages required for down-regulation of membrane proteins that control synapse size. Not involved in synaptic vesicle recycling. Required in R7 cells for boss endocytosis into multivesicular bodies (MVBs). Has a role in regulating adult longevity.</text>
</comment>
<dbReference type="PANTHER" id="PTHR18947:SF39">
    <property type="entry name" value="PROTEIN HOOK"/>
    <property type="match status" value="1"/>
</dbReference>
<dbReference type="InterPro" id="IPR036872">
    <property type="entry name" value="CH_dom_sf"/>
</dbReference>
<evidence type="ECO:0000256" key="11">
    <source>
        <dbReference type="ARBA" id="ARBA00023018"/>
    </source>
</evidence>
<dbReference type="SUPFAM" id="SSF116907">
    <property type="entry name" value="Hook domain"/>
    <property type="match status" value="1"/>
</dbReference>
<gene>
    <name evidence="18" type="primary">101892328</name>
    <name evidence="20" type="synonym">LOC101892328</name>
</gene>
<dbReference type="STRING" id="7370.T1PIS0"/>
<dbReference type="VEuPathDB" id="VectorBase:MDOMA2_013092"/>
<dbReference type="Pfam" id="PF19047">
    <property type="entry name" value="HOOK_N"/>
    <property type="match status" value="1"/>
</dbReference>
<keyword evidence="9" id="KW-0493">Microtubule</keyword>
<dbReference type="GO" id="GO:0005813">
    <property type="term" value="C:centrosome"/>
    <property type="evidence" value="ECO:0007669"/>
    <property type="project" value="TreeGrafter"/>
</dbReference>
<dbReference type="PROSITE" id="PS50021">
    <property type="entry name" value="CH"/>
    <property type="match status" value="1"/>
</dbReference>
<evidence type="ECO:0000256" key="4">
    <source>
        <dbReference type="ARBA" id="ARBA00006946"/>
    </source>
</evidence>
<dbReference type="InterPro" id="IPR001715">
    <property type="entry name" value="CH_dom"/>
</dbReference>
<evidence type="ECO:0000256" key="6">
    <source>
        <dbReference type="ARBA" id="ARBA00018971"/>
    </source>
</evidence>
<dbReference type="GO" id="GO:0008017">
    <property type="term" value="F:microtubule binding"/>
    <property type="evidence" value="ECO:0007669"/>
    <property type="project" value="InterPro"/>
</dbReference>
<feature type="coiled-coil region" evidence="15">
    <location>
        <begin position="163"/>
        <end position="424"/>
    </location>
</feature>
<reference evidence="20" key="3">
    <citation type="submission" date="2025-04" db="UniProtKB">
        <authorList>
            <consortium name="RefSeq"/>
        </authorList>
    </citation>
    <scope>IDENTIFICATION</scope>
    <source>
        <strain evidence="20">Aabys</strain>
    </source>
</reference>
<dbReference type="GO" id="GO:0031122">
    <property type="term" value="P:cytoplasmic microtubule organization"/>
    <property type="evidence" value="ECO:0007669"/>
    <property type="project" value="InterPro"/>
</dbReference>
<evidence type="ECO:0000313" key="17">
    <source>
        <dbReference type="EMBL" id="AFP62629.1"/>
    </source>
</evidence>
<evidence type="ECO:0000256" key="3">
    <source>
        <dbReference type="ARBA" id="ARBA00004245"/>
    </source>
</evidence>
<comment type="subunit">
    <text evidence="5">Homodimer. Interacts with microtubules via its N-terminus.</text>
</comment>
<dbReference type="KEGG" id="mde:101892328"/>
<dbReference type="Pfam" id="PF05622">
    <property type="entry name" value="HOOK"/>
    <property type="match status" value="1"/>
</dbReference>
<dbReference type="AlphaFoldDB" id="T1PIS0"/>
<evidence type="ECO:0000256" key="5">
    <source>
        <dbReference type="ARBA" id="ARBA00011241"/>
    </source>
</evidence>
<keyword evidence="12 15" id="KW-0175">Coiled coil</keyword>
<dbReference type="GO" id="GO:0006897">
    <property type="term" value="P:endocytosis"/>
    <property type="evidence" value="ECO:0007669"/>
    <property type="project" value="UniProtKB-KW"/>
</dbReference>
<evidence type="ECO:0000256" key="8">
    <source>
        <dbReference type="ARBA" id="ARBA00022583"/>
    </source>
</evidence>
<dbReference type="InterPro" id="IPR008636">
    <property type="entry name" value="Hook_C"/>
</dbReference>
<organism evidence="17">
    <name type="scientific">Musca domestica</name>
    <name type="common">House fly</name>
    <dbReference type="NCBI Taxonomy" id="7370"/>
    <lineage>
        <taxon>Eukaryota</taxon>
        <taxon>Metazoa</taxon>
        <taxon>Ecdysozoa</taxon>
        <taxon>Arthropoda</taxon>
        <taxon>Hexapoda</taxon>
        <taxon>Insecta</taxon>
        <taxon>Pterygota</taxon>
        <taxon>Neoptera</taxon>
        <taxon>Endopterygota</taxon>
        <taxon>Diptera</taxon>
        <taxon>Brachycera</taxon>
        <taxon>Muscomorpha</taxon>
        <taxon>Muscoidea</taxon>
        <taxon>Muscidae</taxon>
        <taxon>Musca</taxon>
    </lineage>
</organism>
<dbReference type="Proteomes" id="UP001652621">
    <property type="component" value="Unplaced"/>
</dbReference>
<keyword evidence="19" id="KW-1185">Reference proteome</keyword>
<proteinExistence type="evidence at transcript level"/>
<name>T1PIS0_MUSDO</name>
<dbReference type="GO" id="GO:0030705">
    <property type="term" value="P:cytoskeleton-dependent intracellular transport"/>
    <property type="evidence" value="ECO:0007669"/>
    <property type="project" value="InterPro"/>
</dbReference>
<comment type="similarity">
    <text evidence="4">Belongs to the hook family.</text>
</comment>
<evidence type="ECO:0000313" key="20">
    <source>
        <dbReference type="RefSeq" id="XP_005182766.1"/>
    </source>
</evidence>
<evidence type="ECO:0000256" key="9">
    <source>
        <dbReference type="ARBA" id="ARBA00022701"/>
    </source>
</evidence>
<dbReference type="GO" id="GO:0051959">
    <property type="term" value="F:dynein light intermediate chain binding"/>
    <property type="evidence" value="ECO:0007669"/>
    <property type="project" value="TreeGrafter"/>
</dbReference>
<evidence type="ECO:0000256" key="10">
    <source>
        <dbReference type="ARBA" id="ARBA00022753"/>
    </source>
</evidence>
<dbReference type="FunFam" id="1.10.418.10:FF:000024">
    <property type="entry name" value="Hook homolog 3 (Drosophila)"/>
    <property type="match status" value="1"/>
</dbReference>
<keyword evidence="13" id="KW-0206">Cytoskeleton</keyword>
<sequence length="665" mass="75941">MGDMCQSLMEWFKTLNLPAPHETAEELSDGVAMAQALNQFAPESFTDTWLSKIKVEVGINWRLKMSNLKKVIEALYDYYADVLNYSLVEFPRPDAMRIAEKYDTVELERLLQLILGCAVNCSSKQDYIREIMLLEESLQANIMKALQELESSCQGTSMSKNSLNIANLDNKMLQEDRDRLAQKCFELDKKMTILVEENTNLRSEVSKLQDDIKKLESAPVIGDDGVSLGPVNTGSTRYHDMRKQLDQMKEELLQSETAREDLRIKSQEQESEIQLLQQRVEELNKVNSEFIKLKDEIDVLRETNEKLKVCETQVKTYKKKLEDYTDLKKQLKMLDERSAEYLQQNAQFEEDAKKCAALKGQIDLYKKEVQDLHTKLEKEISNNLKLEFESKAMEETIFSLQQAKEGLLKERNSLREALDELRCGHLSTDSGDVTTTMSNELQPSVLNERVRRLEIENKALREGQGGQTALMQLLDDANKRNNNLREQLKAATERIMSLTHSSGGDEGTNKAGNASTEEVKQLLELNEQKSSQVEEYANQNAGLQNKVSQLEAALAAKDQELLGLETKYRKCVERAKDVIKNMDPRALNEVNLVDNIQDFTDDKKLQFSSVEENLVATAFYRLANNTQRDIIDAKLAMLLGQGQTFLSRQRQSGPRKQLTSTIKMK</sequence>
<feature type="coiled-coil region" evidence="15">
    <location>
        <begin position="467"/>
        <end position="567"/>
    </location>
</feature>
<keyword evidence="11" id="KW-0770">Synapse</keyword>
<evidence type="ECO:0000256" key="13">
    <source>
        <dbReference type="ARBA" id="ARBA00023212"/>
    </source>
</evidence>
<reference evidence="17" key="1">
    <citation type="submission" date="2012-08" db="EMBL/GenBank/DDBJ databases">
        <title>Transcriptome of adult Musca domestica launches a platform for comparative house fly gene expression and characterization of differential gene expression among resistant and susceptible house flies.</title>
        <authorList>
            <person name="Liu N."/>
            <person name="Zhang L."/>
            <person name="Li M."/>
            <person name="Reid W."/>
        </authorList>
    </citation>
    <scope>NUCLEOTIDE SEQUENCE</scope>
    <source>
        <strain evidence="17">ALHF</strain>
        <tissue evidence="17">Whole body</tissue>
    </source>
</reference>
<dbReference type="RefSeq" id="XP_005182766.1">
    <property type="nucleotide sequence ID" value="XM_005182709.3"/>
</dbReference>
<keyword evidence="7" id="KW-0963">Cytoplasm</keyword>
<dbReference type="GO" id="GO:0005768">
    <property type="term" value="C:endosome"/>
    <property type="evidence" value="ECO:0007669"/>
    <property type="project" value="UniProtKB-SubCell"/>
</dbReference>
<dbReference type="EnsemblMetazoa" id="MDOA004318-RA">
    <property type="protein sequence ID" value="MDOA004318-PA"/>
    <property type="gene ID" value="MDOA004318"/>
</dbReference>
<comment type="subcellular location">
    <subcellularLocation>
        <location evidence="3">Cytoplasm</location>
        <location evidence="3">Cytoskeleton</location>
    </subcellularLocation>
    <subcellularLocation>
        <location evidence="2">Endosome</location>
    </subcellularLocation>
    <subcellularLocation>
        <location evidence="14">Synapse</location>
    </subcellularLocation>
</comment>
<dbReference type="eggNOG" id="ENOG502QQM8">
    <property type="taxonomic scope" value="Eukaryota"/>
</dbReference>
<accession>T1PIS0</accession>
<dbReference type="VEuPathDB" id="VectorBase:MDOA004318"/>
<dbReference type="GO" id="GO:0005874">
    <property type="term" value="C:microtubule"/>
    <property type="evidence" value="ECO:0007669"/>
    <property type="project" value="UniProtKB-KW"/>
</dbReference>
<evidence type="ECO:0000313" key="19">
    <source>
        <dbReference type="Proteomes" id="UP001652621"/>
    </source>
</evidence>
<evidence type="ECO:0000256" key="1">
    <source>
        <dbReference type="ARBA" id="ARBA00003619"/>
    </source>
</evidence>
<evidence type="ECO:0000256" key="12">
    <source>
        <dbReference type="ARBA" id="ARBA00023054"/>
    </source>
</evidence>
<dbReference type="CTD" id="35169"/>
<evidence type="ECO:0000259" key="16">
    <source>
        <dbReference type="PROSITE" id="PS50021"/>
    </source>
</evidence>